<name>A0AAD8RVZ9_LOLMU</name>
<organism evidence="2 3">
    <name type="scientific">Lolium multiflorum</name>
    <name type="common">Italian ryegrass</name>
    <name type="synonym">Lolium perenne subsp. multiflorum</name>
    <dbReference type="NCBI Taxonomy" id="4521"/>
    <lineage>
        <taxon>Eukaryota</taxon>
        <taxon>Viridiplantae</taxon>
        <taxon>Streptophyta</taxon>
        <taxon>Embryophyta</taxon>
        <taxon>Tracheophyta</taxon>
        <taxon>Spermatophyta</taxon>
        <taxon>Magnoliopsida</taxon>
        <taxon>Liliopsida</taxon>
        <taxon>Poales</taxon>
        <taxon>Poaceae</taxon>
        <taxon>BOP clade</taxon>
        <taxon>Pooideae</taxon>
        <taxon>Poodae</taxon>
        <taxon>Poeae</taxon>
        <taxon>Poeae Chloroplast Group 2 (Poeae type)</taxon>
        <taxon>Loliodinae</taxon>
        <taxon>Loliinae</taxon>
        <taxon>Lolium</taxon>
    </lineage>
</organism>
<comment type="caution">
    <text evidence="2">The sequence shown here is derived from an EMBL/GenBank/DDBJ whole genome shotgun (WGS) entry which is preliminary data.</text>
</comment>
<accession>A0AAD8RVZ9</accession>
<feature type="domain" description="F-box" evidence="1">
    <location>
        <begin position="21"/>
        <end position="51"/>
    </location>
</feature>
<evidence type="ECO:0000313" key="3">
    <source>
        <dbReference type="Proteomes" id="UP001231189"/>
    </source>
</evidence>
<protein>
    <recommendedName>
        <fullName evidence="1">F-box domain-containing protein</fullName>
    </recommendedName>
</protein>
<evidence type="ECO:0000259" key="1">
    <source>
        <dbReference type="Pfam" id="PF00646"/>
    </source>
</evidence>
<gene>
    <name evidence="2" type="ORF">QYE76_006037</name>
</gene>
<dbReference type="AlphaFoldDB" id="A0AAD8RVZ9"/>
<dbReference type="Pfam" id="PF00646">
    <property type="entry name" value="F-box"/>
    <property type="match status" value="1"/>
</dbReference>
<sequence>MDAIYNAHWVGSCASHQQLFVNILCRLPPSTLAVARLVCHKWHAVIDDNNLLPADYHYVTCGIRVSNYGGHWGSCSIAPTARPWLKPGDKERRHHGAPPDDNNNYLLPSGFSNVDSHWVYHSIARAATSRPKIPA</sequence>
<dbReference type="SUPFAM" id="SSF81383">
    <property type="entry name" value="F-box domain"/>
    <property type="match status" value="1"/>
</dbReference>
<dbReference type="Proteomes" id="UP001231189">
    <property type="component" value="Unassembled WGS sequence"/>
</dbReference>
<dbReference type="EMBL" id="JAUUTY010000005">
    <property type="protein sequence ID" value="KAK1631722.1"/>
    <property type="molecule type" value="Genomic_DNA"/>
</dbReference>
<proteinExistence type="predicted"/>
<keyword evidence="3" id="KW-1185">Reference proteome</keyword>
<dbReference type="InterPro" id="IPR001810">
    <property type="entry name" value="F-box_dom"/>
</dbReference>
<dbReference type="InterPro" id="IPR036047">
    <property type="entry name" value="F-box-like_dom_sf"/>
</dbReference>
<dbReference type="Gene3D" id="1.20.1280.50">
    <property type="match status" value="1"/>
</dbReference>
<evidence type="ECO:0000313" key="2">
    <source>
        <dbReference type="EMBL" id="KAK1631722.1"/>
    </source>
</evidence>
<reference evidence="2" key="1">
    <citation type="submission" date="2023-07" db="EMBL/GenBank/DDBJ databases">
        <title>A chromosome-level genome assembly of Lolium multiflorum.</title>
        <authorList>
            <person name="Chen Y."/>
            <person name="Copetti D."/>
            <person name="Kolliker R."/>
            <person name="Studer B."/>
        </authorList>
    </citation>
    <scope>NUCLEOTIDE SEQUENCE</scope>
    <source>
        <strain evidence="2">02402/16</strain>
        <tissue evidence="2">Leaf</tissue>
    </source>
</reference>